<dbReference type="EMBL" id="LXQA010157798">
    <property type="protein sequence ID" value="MCI27185.1"/>
    <property type="molecule type" value="Genomic_DNA"/>
</dbReference>
<feature type="non-terminal residue" evidence="1">
    <location>
        <position position="1"/>
    </location>
</feature>
<protein>
    <submittedName>
        <fullName evidence="1">C2 domain-containing family protein</fullName>
    </submittedName>
</protein>
<dbReference type="PANTHER" id="PTHR46369:SF2">
    <property type="entry name" value="PROTEIN CELLULOSE SYNTHASE INTERACTIVE 1"/>
    <property type="match status" value="1"/>
</dbReference>
<feature type="non-terminal residue" evidence="1">
    <location>
        <position position="151"/>
    </location>
</feature>
<dbReference type="GO" id="GO:0010330">
    <property type="term" value="C:cellulose synthase complex"/>
    <property type="evidence" value="ECO:0007669"/>
    <property type="project" value="InterPro"/>
</dbReference>
<sequence>AIEKDLWATGTVNDEYLKTLNSLFSVYPKLRATEPATLSIPHLVTSLKTGSEATQEAALDALFLLRQAWSACPAEVSRAQSIAAADAIPLLQYLIQSGPPRFQEKAEFLLQCLPGTLVVIIKCGNNMKQSVGNPSVYCKLTLGNTPPRQTK</sequence>
<dbReference type="SUPFAM" id="SSF48371">
    <property type="entry name" value="ARM repeat"/>
    <property type="match status" value="1"/>
</dbReference>
<dbReference type="InterPro" id="IPR044297">
    <property type="entry name" value="CSI1/2/3"/>
</dbReference>
<dbReference type="PANTHER" id="PTHR46369">
    <property type="entry name" value="PROTEIN CELLULOSE SYNTHASE INTERACTIVE 1"/>
    <property type="match status" value="1"/>
</dbReference>
<dbReference type="InterPro" id="IPR011989">
    <property type="entry name" value="ARM-like"/>
</dbReference>
<dbReference type="Proteomes" id="UP000265520">
    <property type="component" value="Unassembled WGS sequence"/>
</dbReference>
<dbReference type="Gene3D" id="1.25.10.10">
    <property type="entry name" value="Leucine-rich Repeat Variant"/>
    <property type="match status" value="1"/>
</dbReference>
<accession>A0A392QVA4</accession>
<reference evidence="1 2" key="1">
    <citation type="journal article" date="2018" name="Front. Plant Sci.">
        <title>Red Clover (Trifolium pratense) and Zigzag Clover (T. medium) - A Picture of Genomic Similarities and Differences.</title>
        <authorList>
            <person name="Dluhosova J."/>
            <person name="Istvanek J."/>
            <person name="Nedelnik J."/>
            <person name="Repkova J."/>
        </authorList>
    </citation>
    <scope>NUCLEOTIDE SEQUENCE [LARGE SCALE GENOMIC DNA]</scope>
    <source>
        <strain evidence="2">cv. 10/8</strain>
        <tissue evidence="1">Leaf</tissue>
    </source>
</reference>
<dbReference type="GO" id="GO:0051211">
    <property type="term" value="P:anisotropic cell growth"/>
    <property type="evidence" value="ECO:0007669"/>
    <property type="project" value="InterPro"/>
</dbReference>
<evidence type="ECO:0000313" key="2">
    <source>
        <dbReference type="Proteomes" id="UP000265520"/>
    </source>
</evidence>
<proteinExistence type="predicted"/>
<dbReference type="InterPro" id="IPR016024">
    <property type="entry name" value="ARM-type_fold"/>
</dbReference>
<evidence type="ECO:0000313" key="1">
    <source>
        <dbReference type="EMBL" id="MCI27185.1"/>
    </source>
</evidence>
<comment type="caution">
    <text evidence="1">The sequence shown here is derived from an EMBL/GenBank/DDBJ whole genome shotgun (WGS) entry which is preliminary data.</text>
</comment>
<name>A0A392QVA4_9FABA</name>
<dbReference type="AlphaFoldDB" id="A0A392QVA4"/>
<dbReference type="GO" id="GO:0008017">
    <property type="term" value="F:microtubule binding"/>
    <property type="evidence" value="ECO:0007669"/>
    <property type="project" value="InterPro"/>
</dbReference>
<dbReference type="GO" id="GO:2001006">
    <property type="term" value="P:regulation of cellulose biosynthetic process"/>
    <property type="evidence" value="ECO:0007669"/>
    <property type="project" value="InterPro"/>
</dbReference>
<keyword evidence="2" id="KW-1185">Reference proteome</keyword>
<organism evidence="1 2">
    <name type="scientific">Trifolium medium</name>
    <dbReference type="NCBI Taxonomy" id="97028"/>
    <lineage>
        <taxon>Eukaryota</taxon>
        <taxon>Viridiplantae</taxon>
        <taxon>Streptophyta</taxon>
        <taxon>Embryophyta</taxon>
        <taxon>Tracheophyta</taxon>
        <taxon>Spermatophyta</taxon>
        <taxon>Magnoliopsida</taxon>
        <taxon>eudicotyledons</taxon>
        <taxon>Gunneridae</taxon>
        <taxon>Pentapetalae</taxon>
        <taxon>rosids</taxon>
        <taxon>fabids</taxon>
        <taxon>Fabales</taxon>
        <taxon>Fabaceae</taxon>
        <taxon>Papilionoideae</taxon>
        <taxon>50 kb inversion clade</taxon>
        <taxon>NPAAA clade</taxon>
        <taxon>Hologalegina</taxon>
        <taxon>IRL clade</taxon>
        <taxon>Trifolieae</taxon>
        <taxon>Trifolium</taxon>
    </lineage>
</organism>